<comment type="similarity">
    <text evidence="5">Belongs to the Rap family.</text>
</comment>
<evidence type="ECO:0000256" key="3">
    <source>
        <dbReference type="ARBA" id="ARBA00022737"/>
    </source>
</evidence>
<comment type="subcellular location">
    <subcellularLocation>
        <location evidence="1">Cytoplasm</location>
    </subcellularLocation>
</comment>
<dbReference type="Proteomes" id="UP000267623">
    <property type="component" value="Unassembled WGS sequence"/>
</dbReference>
<evidence type="ECO:0000256" key="5">
    <source>
        <dbReference type="ARBA" id="ARBA00038253"/>
    </source>
</evidence>
<dbReference type="AlphaFoldDB" id="A0A3N0X5V0"/>
<dbReference type="GO" id="GO:0005737">
    <property type="term" value="C:cytoplasm"/>
    <property type="evidence" value="ECO:0007669"/>
    <property type="project" value="UniProtKB-SubCell"/>
</dbReference>
<evidence type="ECO:0000313" key="6">
    <source>
        <dbReference type="EMBL" id="ROI12757.1"/>
    </source>
</evidence>
<proteinExistence type="inferred from homology"/>
<dbReference type="InterPro" id="IPR019734">
    <property type="entry name" value="TPR_rpt"/>
</dbReference>
<evidence type="ECO:0000256" key="2">
    <source>
        <dbReference type="ARBA" id="ARBA00022490"/>
    </source>
</evidence>
<reference evidence="7" key="1">
    <citation type="submission" date="2018-11" db="EMBL/GenBank/DDBJ databases">
        <title>Proposal to divide the Flavobacteriaceae and reorganize its genera based on Amino Acid Identity values calculated from whole genome sequences.</title>
        <authorList>
            <person name="Nicholson A.C."/>
            <person name="Gulvik C.A."/>
            <person name="Whitney A.M."/>
            <person name="Humrighouse B.W."/>
            <person name="Bell M."/>
            <person name="Holmes B."/>
            <person name="Steigerwalt A."/>
            <person name="Villarma A."/>
            <person name="Sheth M."/>
            <person name="Batra D."/>
            <person name="Pryor J."/>
            <person name="Bernardet J.-F."/>
            <person name="Hugo C."/>
            <person name="Kampfer P."/>
            <person name="Newman J."/>
            <person name="Mcquiston J.R."/>
        </authorList>
    </citation>
    <scope>NUCLEOTIDE SEQUENCE [LARGE SCALE GENOMIC DNA]</scope>
    <source>
        <strain evidence="7">DSM 22165</strain>
    </source>
</reference>
<name>A0A3N0X5V0_9FLAO</name>
<evidence type="ECO:0000256" key="4">
    <source>
        <dbReference type="ARBA" id="ARBA00022803"/>
    </source>
</evidence>
<dbReference type="Gene3D" id="1.25.40.10">
    <property type="entry name" value="Tetratricopeptide repeat domain"/>
    <property type="match status" value="2"/>
</dbReference>
<keyword evidence="4" id="KW-0802">TPR repeat</keyword>
<dbReference type="SMART" id="SM00028">
    <property type="entry name" value="TPR"/>
    <property type="match status" value="3"/>
</dbReference>
<organism evidence="6 7">
    <name type="scientific">Epilithonimonas hominis</name>
    <dbReference type="NCBI Taxonomy" id="420404"/>
    <lineage>
        <taxon>Bacteria</taxon>
        <taxon>Pseudomonadati</taxon>
        <taxon>Bacteroidota</taxon>
        <taxon>Flavobacteriia</taxon>
        <taxon>Flavobacteriales</taxon>
        <taxon>Weeksellaceae</taxon>
        <taxon>Chryseobacterium group</taxon>
        <taxon>Epilithonimonas</taxon>
    </lineage>
</organism>
<dbReference type="InterPro" id="IPR051476">
    <property type="entry name" value="Bac_ResReg_Asp_Phosphatase"/>
</dbReference>
<evidence type="ECO:0000256" key="1">
    <source>
        <dbReference type="ARBA" id="ARBA00004496"/>
    </source>
</evidence>
<sequence length="289" mass="33160">MLSWVSVYSQTITIDNSLESNQKIENIIRQYRDFGKDTLRLKSYLAPILHSSDKKLQSVYYSLLANGLSKAIDKVNLQSDHYYKKSIETAKVTHHPGLEVWALVNYAFYLYDYSKVTEALQIYMDADQKINKTETSQLIFPSLCYKNLGYFFGTIGDTKEAISYLKNAEKYAQPHSRELASIKDNIAYYLITINQFSAAEKYLQEALDISLKIKDYERYAKALGNYGRLNHMQKNYAAAIQYYKDDLKFSKQAKAAKNTMFAHIELSKVLFDNNQIAEAKAGLVSKLGD</sequence>
<gene>
    <name evidence="6" type="ORF">EGH73_10750</name>
</gene>
<evidence type="ECO:0000313" key="7">
    <source>
        <dbReference type="Proteomes" id="UP000267623"/>
    </source>
</evidence>
<dbReference type="PANTHER" id="PTHR46630:SF1">
    <property type="entry name" value="TETRATRICOPEPTIDE REPEAT PROTEIN 29"/>
    <property type="match status" value="1"/>
</dbReference>
<dbReference type="EMBL" id="RJTU01000068">
    <property type="protein sequence ID" value="ROI12757.1"/>
    <property type="molecule type" value="Genomic_DNA"/>
</dbReference>
<accession>A0A3N0X5V0</accession>
<dbReference type="PANTHER" id="PTHR46630">
    <property type="entry name" value="TETRATRICOPEPTIDE REPEAT PROTEIN 29"/>
    <property type="match status" value="1"/>
</dbReference>
<dbReference type="InterPro" id="IPR011990">
    <property type="entry name" value="TPR-like_helical_dom_sf"/>
</dbReference>
<dbReference type="Pfam" id="PF13424">
    <property type="entry name" value="TPR_12"/>
    <property type="match status" value="1"/>
</dbReference>
<comment type="caution">
    <text evidence="6">The sequence shown here is derived from an EMBL/GenBank/DDBJ whole genome shotgun (WGS) entry which is preliminary data.</text>
</comment>
<reference evidence="7" key="2">
    <citation type="submission" date="2018-11" db="EMBL/GenBank/DDBJ databases">
        <title>Proposal to divide the Flavobacteriaceae and reorganize its genera based on Amino Acid Identity values calculated from whole genome sequences.</title>
        <authorList>
            <person name="Nicholson A.C."/>
            <person name="Gulvik C.A."/>
            <person name="Whitney A.M."/>
            <person name="Humrighouse B.W."/>
            <person name="Bell M."/>
            <person name="Holmes B."/>
            <person name="Steigerwalt A."/>
            <person name="Villarma A."/>
            <person name="Sheth M."/>
            <person name="Batra D."/>
            <person name="Pryor J."/>
            <person name="Bernardet J.-F."/>
            <person name="Hugo C."/>
            <person name="Kampfer P."/>
            <person name="Newman J."/>
            <person name="Mcquiston J."/>
        </authorList>
    </citation>
    <scope>NUCLEOTIDE SEQUENCE [LARGE SCALE GENOMIC DNA]</scope>
    <source>
        <strain evidence="7">DSM 22165</strain>
    </source>
</reference>
<dbReference type="SUPFAM" id="SSF48452">
    <property type="entry name" value="TPR-like"/>
    <property type="match status" value="1"/>
</dbReference>
<protein>
    <submittedName>
        <fullName evidence="6">Tetratricopeptide repeat protein</fullName>
    </submittedName>
</protein>
<keyword evidence="3" id="KW-0677">Repeat</keyword>
<keyword evidence="2" id="KW-0963">Cytoplasm</keyword>